<proteinExistence type="predicted"/>
<keyword evidence="1" id="KW-0812">Transmembrane</keyword>
<dbReference type="EMBL" id="JXJX01000011">
    <property type="protein sequence ID" value="PCS05887.1"/>
    <property type="molecule type" value="Genomic_DNA"/>
</dbReference>
<evidence type="ECO:0000313" key="3">
    <source>
        <dbReference type="Proteomes" id="UP000242246"/>
    </source>
</evidence>
<organism evidence="2 3">
    <name type="scientific">Pseudolactococcus plantarum</name>
    <dbReference type="NCBI Taxonomy" id="1365"/>
    <lineage>
        <taxon>Bacteria</taxon>
        <taxon>Bacillati</taxon>
        <taxon>Bacillota</taxon>
        <taxon>Bacilli</taxon>
        <taxon>Lactobacillales</taxon>
        <taxon>Streptococcaceae</taxon>
        <taxon>Pseudolactococcus</taxon>
    </lineage>
</organism>
<dbReference type="InterPro" id="IPR003425">
    <property type="entry name" value="CCB3/YggT"/>
</dbReference>
<sequence length="76" mass="8678">MYHLITFYEWILIAYALMSWVPGLRNNQIGKLIESVSRPFLSIFDPLPLQFAGIDFTVVVAIIALNCIQRLLLIIA</sequence>
<comment type="caution">
    <text evidence="2">The sequence shown here is derived from an EMBL/GenBank/DDBJ whole genome shotgun (WGS) entry which is preliminary data.</text>
</comment>
<dbReference type="STRING" id="1348632.GCA_001591745_01522"/>
<feature type="transmembrane region" description="Helical" evidence="1">
    <location>
        <begin position="7"/>
        <end position="24"/>
    </location>
</feature>
<accession>A0A2A5RXB3</accession>
<evidence type="ECO:0000256" key="1">
    <source>
        <dbReference type="SAM" id="Phobius"/>
    </source>
</evidence>
<dbReference type="GO" id="GO:0016020">
    <property type="term" value="C:membrane"/>
    <property type="evidence" value="ECO:0007669"/>
    <property type="project" value="InterPro"/>
</dbReference>
<gene>
    <name evidence="2" type="ORF">RU87_GL000349</name>
</gene>
<reference evidence="2 3" key="1">
    <citation type="submission" date="2014-12" db="EMBL/GenBank/DDBJ databases">
        <title>Draft genome sequences of 10 type strains of Lactococcus.</title>
        <authorList>
            <person name="Sun Z."/>
            <person name="Zhong Z."/>
            <person name="Liu W."/>
            <person name="Zhang W."/>
            <person name="Zhang H."/>
        </authorList>
    </citation>
    <scope>NUCLEOTIDE SEQUENCE [LARGE SCALE GENOMIC DNA]</scope>
    <source>
        <strain evidence="2 3">DSM 20686</strain>
    </source>
</reference>
<keyword evidence="3" id="KW-1185">Reference proteome</keyword>
<evidence type="ECO:0000313" key="2">
    <source>
        <dbReference type="EMBL" id="PCS05887.1"/>
    </source>
</evidence>
<dbReference type="Pfam" id="PF02325">
    <property type="entry name" value="CCB3_YggT"/>
    <property type="match status" value="1"/>
</dbReference>
<dbReference type="AlphaFoldDB" id="A0A2A5RXB3"/>
<protein>
    <recommendedName>
        <fullName evidence="4">YggT family protein</fullName>
    </recommendedName>
</protein>
<keyword evidence="1" id="KW-1133">Transmembrane helix</keyword>
<name>A0A2A5RXB3_9LACT</name>
<keyword evidence="1" id="KW-0472">Membrane</keyword>
<evidence type="ECO:0008006" key="4">
    <source>
        <dbReference type="Google" id="ProtNLM"/>
    </source>
</evidence>
<feature type="transmembrane region" description="Helical" evidence="1">
    <location>
        <begin position="47"/>
        <end position="68"/>
    </location>
</feature>
<dbReference type="Proteomes" id="UP000242246">
    <property type="component" value="Unassembled WGS sequence"/>
</dbReference>